<organism evidence="2 3">
    <name type="scientific">Vitis vinifera</name>
    <name type="common">Grape</name>
    <dbReference type="NCBI Taxonomy" id="29760"/>
    <lineage>
        <taxon>Eukaryota</taxon>
        <taxon>Viridiplantae</taxon>
        <taxon>Streptophyta</taxon>
        <taxon>Embryophyta</taxon>
        <taxon>Tracheophyta</taxon>
        <taxon>Spermatophyta</taxon>
        <taxon>Magnoliopsida</taxon>
        <taxon>eudicotyledons</taxon>
        <taxon>Gunneridae</taxon>
        <taxon>Pentapetalae</taxon>
        <taxon>rosids</taxon>
        <taxon>Vitales</taxon>
        <taxon>Vitaceae</taxon>
        <taxon>Viteae</taxon>
        <taxon>Vitis</taxon>
    </lineage>
</organism>
<feature type="signal peptide" evidence="1">
    <location>
        <begin position="1"/>
        <end position="26"/>
    </location>
</feature>
<evidence type="ECO:0000313" key="3">
    <source>
        <dbReference type="Proteomes" id="UP000288805"/>
    </source>
</evidence>
<sequence length="50" mass="5284">MALRAWVCSSWGVGLVLVLPQTPSIAMSVDPIGFNEDVGGKDMELGGEFC</sequence>
<accession>A0A438DB34</accession>
<dbReference type="EMBL" id="QGNW01001711">
    <property type="protein sequence ID" value="RVW32659.1"/>
    <property type="molecule type" value="Genomic_DNA"/>
</dbReference>
<proteinExistence type="predicted"/>
<evidence type="ECO:0000313" key="2">
    <source>
        <dbReference type="EMBL" id="RVW32659.1"/>
    </source>
</evidence>
<keyword evidence="1" id="KW-0732">Signal</keyword>
<evidence type="ECO:0000256" key="1">
    <source>
        <dbReference type="SAM" id="SignalP"/>
    </source>
</evidence>
<protein>
    <submittedName>
        <fullName evidence="2">Uncharacterized protein</fullName>
    </submittedName>
</protein>
<gene>
    <name evidence="2" type="ORF">CK203_076547</name>
</gene>
<dbReference type="AlphaFoldDB" id="A0A438DB34"/>
<reference evidence="2 3" key="1">
    <citation type="journal article" date="2018" name="PLoS Genet.">
        <title>Population sequencing reveals clonal diversity and ancestral inbreeding in the grapevine cultivar Chardonnay.</title>
        <authorList>
            <person name="Roach M.J."/>
            <person name="Johnson D.L."/>
            <person name="Bohlmann J."/>
            <person name="van Vuuren H.J."/>
            <person name="Jones S.J."/>
            <person name="Pretorius I.S."/>
            <person name="Schmidt S.A."/>
            <person name="Borneman A.R."/>
        </authorList>
    </citation>
    <scope>NUCLEOTIDE SEQUENCE [LARGE SCALE GENOMIC DNA]</scope>
    <source>
        <strain evidence="3">cv. Chardonnay</strain>
        <tissue evidence="2">Leaf</tissue>
    </source>
</reference>
<name>A0A438DB34_VITVI</name>
<comment type="caution">
    <text evidence="2">The sequence shown here is derived from an EMBL/GenBank/DDBJ whole genome shotgun (WGS) entry which is preliminary data.</text>
</comment>
<feature type="chain" id="PRO_5019469535" evidence="1">
    <location>
        <begin position="27"/>
        <end position="50"/>
    </location>
</feature>
<dbReference type="Proteomes" id="UP000288805">
    <property type="component" value="Unassembled WGS sequence"/>
</dbReference>